<accession>A0A2C9UBA3</accession>
<evidence type="ECO:0000313" key="4">
    <source>
        <dbReference type="Proteomes" id="UP000091857"/>
    </source>
</evidence>
<protein>
    <recommendedName>
        <fullName evidence="2">VWFA domain-containing protein</fullName>
    </recommendedName>
</protein>
<dbReference type="AlphaFoldDB" id="A0A2C9UBA3"/>
<sequence>MAEEFAKSVEDGLQLSKRLYFGKDRAVAPPRPPISMNKSAESFLPTAPMVYAVISDPAIVDNPDLASYQPHVHGRCDPPALIPLQMNRIELEADSYLDAVIVHLSGSWRVHCVMGSKSCDCRIAIPMGEQGSILGVEVEVPGKSYSTELIAIDGKKDMEKEGRPENGSFLKPHIFTLTIPKLDGGSILSIKVSWIQKLLFHNGEFSLIVPFSFPEYVTPAVKKLPKKEKILLNVNSGTGTEIVCKTTSHALKQLKREAGKLGFSYESEVLSWTCVDFAVSYSVSSSHIYGSVILQSPSVHDFDQREMFCFYLFPQDQLSGKVFRKEIVFVVDISGSMEGKPLEGAKAALFGALTELDSKDSFNIVAFNGETYLFSSSMELATAETVERAVEWINLNFIAGGSTNILLPLNKAMEMVSNTHGSFPVIFLITDGAVEDERHICDLMESHLTGKESICPRIYTFGIGTYCNHYFLRRLAMLSRGQYDSAYDVDSVQSQMQKLFVKGLSPLLANITIDTFDDLDDVEVYPSRIPDLSSESLLIISGRYRGSFPETVEAKGVLGDLSNFVVDLKIQKANDMPLDRISAKQQIDLLTAQAWFSENKQLEEKVAKMSINTGIVSEYTRLAFLESQRGNQANESPRAHMLPHKTDSPKTDSQGRRRILLQNLSVGFGNVTATAENIPHGVETKLSEAAELIKAASNCCGRMFSKCCCMCCIQCCSKMNDQCAIALTQLCTALACFGCLECCSQLCCCCCEGEGN</sequence>
<dbReference type="OMA" id="RDRFCIF"/>
<evidence type="ECO:0000259" key="2">
    <source>
        <dbReference type="PROSITE" id="PS50234"/>
    </source>
</evidence>
<comment type="caution">
    <text evidence="3">The sequence shown here is derived from an EMBL/GenBank/DDBJ whole genome shotgun (WGS) entry which is preliminary data.</text>
</comment>
<dbReference type="EMBL" id="CM004402">
    <property type="protein sequence ID" value="OAY27029.1"/>
    <property type="molecule type" value="Genomic_DNA"/>
</dbReference>
<dbReference type="PANTHER" id="PTHR46503">
    <property type="entry name" value="INTER-ALPHA-TRYPSIN INHIBITOR HEAVY CHAIN-LIKE PROTEIN"/>
    <property type="match status" value="1"/>
</dbReference>
<proteinExistence type="predicted"/>
<evidence type="ECO:0000256" key="1">
    <source>
        <dbReference type="SAM" id="MobiDB-lite"/>
    </source>
</evidence>
<gene>
    <name evidence="3" type="ORF">MANES_16G093900v8</name>
</gene>
<dbReference type="OrthoDB" id="1729737at2759"/>
<dbReference type="CDD" id="cd01461">
    <property type="entry name" value="vWA_interalpha_trypsin_inhibitor"/>
    <property type="match status" value="1"/>
</dbReference>
<keyword evidence="4" id="KW-1185">Reference proteome</keyword>
<dbReference type="Proteomes" id="UP000091857">
    <property type="component" value="Chromosome 16"/>
</dbReference>
<organism evidence="3 4">
    <name type="scientific">Manihot esculenta</name>
    <name type="common">Cassava</name>
    <name type="synonym">Jatropha manihot</name>
    <dbReference type="NCBI Taxonomy" id="3983"/>
    <lineage>
        <taxon>Eukaryota</taxon>
        <taxon>Viridiplantae</taxon>
        <taxon>Streptophyta</taxon>
        <taxon>Embryophyta</taxon>
        <taxon>Tracheophyta</taxon>
        <taxon>Spermatophyta</taxon>
        <taxon>Magnoliopsida</taxon>
        <taxon>eudicotyledons</taxon>
        <taxon>Gunneridae</taxon>
        <taxon>Pentapetalae</taxon>
        <taxon>rosids</taxon>
        <taxon>fabids</taxon>
        <taxon>Malpighiales</taxon>
        <taxon>Euphorbiaceae</taxon>
        <taxon>Crotonoideae</taxon>
        <taxon>Manihoteae</taxon>
        <taxon>Manihot</taxon>
    </lineage>
</organism>
<name>A0A2C9UBA3_MANES</name>
<feature type="domain" description="VWFA" evidence="2">
    <location>
        <begin position="326"/>
        <end position="504"/>
    </location>
</feature>
<dbReference type="InterPro" id="IPR036465">
    <property type="entry name" value="vWFA_dom_sf"/>
</dbReference>
<dbReference type="Gene3D" id="3.40.50.410">
    <property type="entry name" value="von Willebrand factor, type A domain"/>
    <property type="match status" value="1"/>
</dbReference>
<dbReference type="Gramene" id="Manes.16G093900.1.v8.1">
    <property type="protein sequence ID" value="Manes.16G093900.1.v8.1.CDS"/>
    <property type="gene ID" value="Manes.16G093900.v8.1"/>
</dbReference>
<dbReference type="PROSITE" id="PS50234">
    <property type="entry name" value="VWFA"/>
    <property type="match status" value="1"/>
</dbReference>
<dbReference type="InterPro" id="IPR002035">
    <property type="entry name" value="VWF_A"/>
</dbReference>
<dbReference type="PANTHER" id="PTHR46503:SF1">
    <property type="entry name" value="INTER-ALPHA-TRYPSIN INHIBITOR HEAVY CHAIN-LIKE PROTEIN"/>
    <property type="match status" value="1"/>
</dbReference>
<reference evidence="4" key="1">
    <citation type="journal article" date="2016" name="Nat. Biotechnol.">
        <title>Sequencing wild and cultivated cassava and related species reveals extensive interspecific hybridization and genetic diversity.</title>
        <authorList>
            <person name="Bredeson J.V."/>
            <person name="Lyons J.B."/>
            <person name="Prochnik S.E."/>
            <person name="Wu G.A."/>
            <person name="Ha C.M."/>
            <person name="Edsinger-Gonzales E."/>
            <person name="Grimwood J."/>
            <person name="Schmutz J."/>
            <person name="Rabbi I.Y."/>
            <person name="Egesi C."/>
            <person name="Nauluvula P."/>
            <person name="Lebot V."/>
            <person name="Ndunguru J."/>
            <person name="Mkamilo G."/>
            <person name="Bart R.S."/>
            <person name="Setter T.L."/>
            <person name="Gleadow R.M."/>
            <person name="Kulakow P."/>
            <person name="Ferguson M.E."/>
            <person name="Rounsley S."/>
            <person name="Rokhsar D.S."/>
        </authorList>
    </citation>
    <scope>NUCLEOTIDE SEQUENCE [LARGE SCALE GENOMIC DNA]</scope>
    <source>
        <strain evidence="4">cv. AM560-2</strain>
    </source>
</reference>
<dbReference type="SUPFAM" id="SSF53300">
    <property type="entry name" value="vWA-like"/>
    <property type="match status" value="1"/>
</dbReference>
<dbReference type="Pfam" id="PF13768">
    <property type="entry name" value="VWA_3"/>
    <property type="match status" value="1"/>
</dbReference>
<dbReference type="SMART" id="SM00327">
    <property type="entry name" value="VWA"/>
    <property type="match status" value="1"/>
</dbReference>
<evidence type="ECO:0000313" key="3">
    <source>
        <dbReference type="EMBL" id="OAY27029.1"/>
    </source>
</evidence>
<feature type="compositionally biased region" description="Basic and acidic residues" evidence="1">
    <location>
        <begin position="644"/>
        <end position="653"/>
    </location>
</feature>
<feature type="region of interest" description="Disordered" evidence="1">
    <location>
        <begin position="633"/>
        <end position="653"/>
    </location>
</feature>
<dbReference type="STRING" id="3983.A0A2C9UBA3"/>